<gene>
    <name evidence="2" type="ORF">MCW_01222</name>
</gene>
<protein>
    <recommendedName>
        <fullName evidence="1">Plasmid replication protein C N-terminal domain-containing protein</fullName>
    </recommendedName>
</protein>
<dbReference type="Pfam" id="PF03428">
    <property type="entry name" value="RP-C"/>
    <property type="match status" value="1"/>
</dbReference>
<dbReference type="Proteomes" id="UP000002646">
    <property type="component" value="Unassembled WGS sequence"/>
</dbReference>
<dbReference type="RefSeq" id="WP_006926029.1">
    <property type="nucleotide sequence ID" value="NZ_JH725102.1"/>
</dbReference>
<organism evidence="2 3">
    <name type="scientific">Cardidatus Bartonella washoeensis 085-0475</name>
    <dbReference type="NCBI Taxonomy" id="1094564"/>
    <lineage>
        <taxon>Bacteria</taxon>
        <taxon>Pseudomonadati</taxon>
        <taxon>Pseudomonadota</taxon>
        <taxon>Alphaproteobacteria</taxon>
        <taxon>Hyphomicrobiales</taxon>
        <taxon>Bartonellaceae</taxon>
        <taxon>Bartonella</taxon>
    </lineage>
</organism>
<dbReference type="HOGENOM" id="CLU_2714196_0_0_5"/>
<proteinExistence type="predicted"/>
<accession>J0QN56</accession>
<dbReference type="InterPro" id="IPR005090">
    <property type="entry name" value="RepC_N"/>
</dbReference>
<evidence type="ECO:0000313" key="3">
    <source>
        <dbReference type="Proteomes" id="UP000002646"/>
    </source>
</evidence>
<evidence type="ECO:0000313" key="2">
    <source>
        <dbReference type="EMBL" id="EJF84409.1"/>
    </source>
</evidence>
<comment type="caution">
    <text evidence="2">The sequence shown here is derived from an EMBL/GenBank/DDBJ whole genome shotgun (WGS) entry which is preliminary data.</text>
</comment>
<dbReference type="STRING" id="1094564.MCW_01222"/>
<name>J0QN56_9HYPH</name>
<dbReference type="AlphaFoldDB" id="J0QN56"/>
<dbReference type="PATRIC" id="fig|1094564.3.peg.1390"/>
<reference evidence="2 3" key="1">
    <citation type="submission" date="2012-03" db="EMBL/GenBank/DDBJ databases">
        <title>The Genome Sequence of Bartonella washoensis 085-0475.</title>
        <authorList>
            <consortium name="The Broad Institute Genome Sequencing Platform"/>
            <consortium name="The Broad Institute Genome Sequencing Center for Infectious Disease"/>
            <person name="Feldgarden M."/>
            <person name="Kirby J."/>
            <person name="Kosoy M."/>
            <person name="Birtles R."/>
            <person name="Probert W.S."/>
            <person name="Chiaraviglio L."/>
            <person name="Young S.K."/>
            <person name="Zeng Q."/>
            <person name="Gargeya S."/>
            <person name="Fitzgerald M."/>
            <person name="Haas B."/>
            <person name="Abouelleil A."/>
            <person name="Alvarado L."/>
            <person name="Arachchi H.M."/>
            <person name="Berlin A."/>
            <person name="Chapman S.B."/>
            <person name="Gearin G."/>
            <person name="Goldberg J."/>
            <person name="Griggs A."/>
            <person name="Gujja S."/>
            <person name="Hansen M."/>
            <person name="Heiman D."/>
            <person name="Howarth C."/>
            <person name="Larimer J."/>
            <person name="Lui A."/>
            <person name="MacDonald P.J.P."/>
            <person name="McCowen C."/>
            <person name="Montmayeur A."/>
            <person name="Murphy C."/>
            <person name="Neiman D."/>
            <person name="Pearson M."/>
            <person name="Priest M."/>
            <person name="Roberts A."/>
            <person name="Saif S."/>
            <person name="Shea T."/>
            <person name="Sisk P."/>
            <person name="Stolte C."/>
            <person name="Sykes S."/>
            <person name="Wortman J."/>
            <person name="Nusbaum C."/>
            <person name="Birren B."/>
        </authorList>
    </citation>
    <scope>NUCLEOTIDE SEQUENCE [LARGE SCALE GENOMIC DNA]</scope>
    <source>
        <strain evidence="2 3">085-0475</strain>
    </source>
</reference>
<evidence type="ECO:0000259" key="1">
    <source>
        <dbReference type="Pfam" id="PF03428"/>
    </source>
</evidence>
<feature type="domain" description="Plasmid replication protein C N-terminal" evidence="1">
    <location>
        <begin position="6"/>
        <end position="67"/>
    </location>
</feature>
<sequence>MIFTSLMIIVLLPMRNCDNFKRYPVHNHDHEVEKVCGIDLCILIARYQAPKRKVDEIPQAQEKRREALHYFQ</sequence>
<dbReference type="EMBL" id="AILX01000017">
    <property type="protein sequence ID" value="EJF84409.1"/>
    <property type="molecule type" value="Genomic_DNA"/>
</dbReference>